<dbReference type="GO" id="GO:0004800">
    <property type="term" value="F:thyroxine 5'-deiodinase activity"/>
    <property type="evidence" value="ECO:0007669"/>
    <property type="project" value="InterPro"/>
</dbReference>
<dbReference type="Proteomes" id="UP000614469">
    <property type="component" value="Unassembled WGS sequence"/>
</dbReference>
<evidence type="ECO:0008006" key="3">
    <source>
        <dbReference type="Google" id="ProtNLM"/>
    </source>
</evidence>
<dbReference type="PANTHER" id="PTHR11781">
    <property type="entry name" value="IODOTHYRONINE DEIODINASE"/>
    <property type="match status" value="1"/>
</dbReference>
<accession>A0A8J6NLY2</accession>
<dbReference type="AlphaFoldDB" id="A0A8J6NLY2"/>
<proteinExistence type="predicted"/>
<dbReference type="PANTHER" id="PTHR11781:SF22">
    <property type="entry name" value="TYPE I IODOTHYRONINE DEIODINASE"/>
    <property type="match status" value="1"/>
</dbReference>
<evidence type="ECO:0000313" key="1">
    <source>
        <dbReference type="EMBL" id="MBC8335545.1"/>
    </source>
</evidence>
<reference evidence="1 2" key="1">
    <citation type="submission" date="2020-08" db="EMBL/GenBank/DDBJ databases">
        <title>Bridging the membrane lipid divide: bacteria of the FCB group superphylum have the potential to synthesize archaeal ether lipids.</title>
        <authorList>
            <person name="Villanueva L."/>
            <person name="Von Meijenfeldt F.A.B."/>
            <person name="Westbye A.B."/>
            <person name="Yadav S."/>
            <person name="Hopmans E.C."/>
            <person name="Dutilh B.E."/>
            <person name="Sinninghe Damste J.S."/>
        </authorList>
    </citation>
    <scope>NUCLEOTIDE SEQUENCE [LARGE SCALE GENOMIC DNA]</scope>
    <source>
        <strain evidence="1">NIOZ-UU36</strain>
    </source>
</reference>
<dbReference type="EMBL" id="JACNJN010000113">
    <property type="protein sequence ID" value="MBC8335545.1"/>
    <property type="molecule type" value="Genomic_DNA"/>
</dbReference>
<protein>
    <recommendedName>
        <fullName evidence="3">Deiodinase</fullName>
    </recommendedName>
</protein>
<name>A0A8J6NLY2_9CHLR</name>
<dbReference type="Gene3D" id="3.40.30.10">
    <property type="entry name" value="Glutaredoxin"/>
    <property type="match status" value="1"/>
</dbReference>
<sequence length="120" mass="13588">MPIYIREAHPVDGWWFGKGVPKRMMGFYSPKVAMDIYDPNTIEERRQVAGACEKSLSYGVRTYVDEMDDAVNKAYAGWPTRLYLIDTDGVVVYAAGVGPYDFHPKKLKEAIATYLVKTKS</sequence>
<gene>
    <name evidence="1" type="ORF">H8E29_09785</name>
</gene>
<evidence type="ECO:0000313" key="2">
    <source>
        <dbReference type="Proteomes" id="UP000614469"/>
    </source>
</evidence>
<comment type="caution">
    <text evidence="1">The sequence shown here is derived from an EMBL/GenBank/DDBJ whole genome shotgun (WGS) entry which is preliminary data.</text>
</comment>
<dbReference type="Pfam" id="PF00837">
    <property type="entry name" value="T4_deiodinase"/>
    <property type="match status" value="1"/>
</dbReference>
<dbReference type="InterPro" id="IPR000643">
    <property type="entry name" value="Iodothyronine_deiodinase"/>
</dbReference>
<organism evidence="1 2">
    <name type="scientific">Candidatus Desulfolinea nitratireducens</name>
    <dbReference type="NCBI Taxonomy" id="2841698"/>
    <lineage>
        <taxon>Bacteria</taxon>
        <taxon>Bacillati</taxon>
        <taxon>Chloroflexota</taxon>
        <taxon>Anaerolineae</taxon>
        <taxon>Anaerolineales</taxon>
        <taxon>Anaerolineales incertae sedis</taxon>
        <taxon>Candidatus Desulfolinea</taxon>
    </lineage>
</organism>